<evidence type="ECO:0000313" key="1">
    <source>
        <dbReference type="EMBL" id="GBP63104.1"/>
    </source>
</evidence>
<reference evidence="1 2" key="1">
    <citation type="journal article" date="2019" name="Commun. Biol.">
        <title>The bagworm genome reveals a unique fibroin gene that provides high tensile strength.</title>
        <authorList>
            <person name="Kono N."/>
            <person name="Nakamura H."/>
            <person name="Ohtoshi R."/>
            <person name="Tomita M."/>
            <person name="Numata K."/>
            <person name="Arakawa K."/>
        </authorList>
    </citation>
    <scope>NUCLEOTIDE SEQUENCE [LARGE SCALE GENOMIC DNA]</scope>
</reference>
<dbReference type="AlphaFoldDB" id="A0A4C1XKQ4"/>
<organism evidence="1 2">
    <name type="scientific">Eumeta variegata</name>
    <name type="common">Bagworm moth</name>
    <name type="synonym">Eumeta japonica</name>
    <dbReference type="NCBI Taxonomy" id="151549"/>
    <lineage>
        <taxon>Eukaryota</taxon>
        <taxon>Metazoa</taxon>
        <taxon>Ecdysozoa</taxon>
        <taxon>Arthropoda</taxon>
        <taxon>Hexapoda</taxon>
        <taxon>Insecta</taxon>
        <taxon>Pterygota</taxon>
        <taxon>Neoptera</taxon>
        <taxon>Endopterygota</taxon>
        <taxon>Lepidoptera</taxon>
        <taxon>Glossata</taxon>
        <taxon>Ditrysia</taxon>
        <taxon>Tineoidea</taxon>
        <taxon>Psychidae</taxon>
        <taxon>Oiketicinae</taxon>
        <taxon>Eumeta</taxon>
    </lineage>
</organism>
<gene>
    <name evidence="1" type="ORF">EVAR_98092_1</name>
</gene>
<comment type="caution">
    <text evidence="1">The sequence shown here is derived from an EMBL/GenBank/DDBJ whole genome shotgun (WGS) entry which is preliminary data.</text>
</comment>
<proteinExistence type="predicted"/>
<dbReference type="EMBL" id="BGZK01000859">
    <property type="protein sequence ID" value="GBP63104.1"/>
    <property type="molecule type" value="Genomic_DNA"/>
</dbReference>
<sequence length="226" mass="25071">MIIERADSGKNNSERKHVNVRSTTPMLTNTIRAPKNAYPFIRGSYTAPAGSVWQIRRTSAYPCAVNDRITGGRGRAAPLIYDARSPAGVSRRRPPPSGGVRVFNFETALRIKDDSSEIIFKKSTRGRVTFPNSGAKRRSVAIPLLQSRANTGLNKEWDEDGDSDKSRAEIRPEATLVKPNVIIGRRTSVKDFLHCRRRVKFSVSSRSIASQLHSITEETNAVRPVA</sequence>
<keyword evidence="2" id="KW-1185">Reference proteome</keyword>
<protein>
    <submittedName>
        <fullName evidence="1">Uncharacterized protein</fullName>
    </submittedName>
</protein>
<accession>A0A4C1XKQ4</accession>
<dbReference type="Proteomes" id="UP000299102">
    <property type="component" value="Unassembled WGS sequence"/>
</dbReference>
<evidence type="ECO:0000313" key="2">
    <source>
        <dbReference type="Proteomes" id="UP000299102"/>
    </source>
</evidence>
<name>A0A4C1XKQ4_EUMVA</name>